<dbReference type="EMBL" id="CP065938">
    <property type="protein sequence ID" value="UWX04935.1"/>
    <property type="molecule type" value="Genomic_DNA"/>
</dbReference>
<proteinExistence type="predicted"/>
<dbReference type="SUPFAM" id="SSF51197">
    <property type="entry name" value="Clavaminate synthase-like"/>
    <property type="match status" value="1"/>
</dbReference>
<gene>
    <name evidence="1" type="ORF">JBF11_05465</name>
</gene>
<dbReference type="PANTHER" id="PTHR34986">
    <property type="entry name" value="EVOLVED BETA-GALACTOSIDASE SUBUNIT BETA"/>
    <property type="match status" value="1"/>
</dbReference>
<organism evidence="1 2">
    <name type="scientific">Taurinivorans muris</name>
    <dbReference type="NCBI Taxonomy" id="2787751"/>
    <lineage>
        <taxon>Bacteria</taxon>
        <taxon>Pseudomonadati</taxon>
        <taxon>Thermodesulfobacteriota</taxon>
        <taxon>Desulfovibrionia</taxon>
        <taxon>Desulfovibrionales</taxon>
        <taxon>Desulfovibrionaceae</taxon>
        <taxon>Taurinivorans</taxon>
    </lineage>
</organism>
<dbReference type="PANTHER" id="PTHR34986:SF1">
    <property type="entry name" value="PROTEIN YIAL"/>
    <property type="match status" value="1"/>
</dbReference>
<reference evidence="1" key="1">
    <citation type="submission" date="2020-12" db="EMBL/GenBank/DDBJ databases">
        <title>Taurinivorans muris gen. nov., sp. nov., fundamental and realized metabolic niche of a ubiquitous sulfidogenic bacterium in the murine intestine.</title>
        <authorList>
            <person name="Ye H."/>
            <person name="Hanson B.T."/>
            <person name="Loy A."/>
        </authorList>
    </citation>
    <scope>NUCLEOTIDE SEQUENCE</scope>
    <source>
        <strain evidence="1">LT0009</strain>
    </source>
</reference>
<dbReference type="InterPro" id="IPR004375">
    <property type="entry name" value="NanQ/TabA/YiaL"/>
</dbReference>
<dbReference type="Proteomes" id="UP001058120">
    <property type="component" value="Chromosome"/>
</dbReference>
<dbReference type="RefSeq" id="WP_334314490.1">
    <property type="nucleotide sequence ID" value="NZ_CP065938.1"/>
</dbReference>
<sequence>MFFDRLESIGNYGKGAKWREVILQFIHEYPSAYEKKDGTYRLCHGAFYNIMSAELKADNAYEYHKKYIDVHCTLSGTEKIEGAFFSLFIGTGNYSEENDAGFFPDIPEKNCVYYVETGNCAVFFPYEAHKSLLLDDRGDSPKKIKKAVLKIPVELWDEI</sequence>
<dbReference type="Pfam" id="PF04074">
    <property type="entry name" value="DUF386"/>
    <property type="match status" value="1"/>
</dbReference>
<dbReference type="NCBIfam" id="TIGR00022">
    <property type="entry name" value="YhcH/YjgK/YiaL family protein"/>
    <property type="match status" value="1"/>
</dbReference>
<dbReference type="InterPro" id="IPR037012">
    <property type="entry name" value="NanQ/TabA/YiaL_sf"/>
</dbReference>
<keyword evidence="2" id="KW-1185">Reference proteome</keyword>
<evidence type="ECO:0000313" key="1">
    <source>
        <dbReference type="EMBL" id="UWX04935.1"/>
    </source>
</evidence>
<evidence type="ECO:0000313" key="2">
    <source>
        <dbReference type="Proteomes" id="UP001058120"/>
    </source>
</evidence>
<accession>A0ABY5XYG7</accession>
<name>A0ABY5XYG7_9BACT</name>
<dbReference type="Gene3D" id="2.60.120.370">
    <property type="entry name" value="YhcH/YjgK/YiaL"/>
    <property type="match status" value="1"/>
</dbReference>
<protein>
    <submittedName>
        <fullName evidence="1">YhcH/YjgK/YiaL family protein</fullName>
    </submittedName>
</protein>